<dbReference type="HOGENOM" id="CLU_1392216_0_0_1"/>
<protein>
    <submittedName>
        <fullName evidence="2">Uncharacterized protein</fullName>
    </submittedName>
</protein>
<organism evidence="2">
    <name type="scientific">Oryza meridionalis</name>
    <dbReference type="NCBI Taxonomy" id="40149"/>
    <lineage>
        <taxon>Eukaryota</taxon>
        <taxon>Viridiplantae</taxon>
        <taxon>Streptophyta</taxon>
        <taxon>Embryophyta</taxon>
        <taxon>Tracheophyta</taxon>
        <taxon>Spermatophyta</taxon>
        <taxon>Magnoliopsida</taxon>
        <taxon>Liliopsida</taxon>
        <taxon>Poales</taxon>
        <taxon>Poaceae</taxon>
        <taxon>BOP clade</taxon>
        <taxon>Oryzoideae</taxon>
        <taxon>Oryzeae</taxon>
        <taxon>Oryzinae</taxon>
        <taxon>Oryza</taxon>
    </lineage>
</organism>
<accession>A0A0E0ELI1</accession>
<feature type="transmembrane region" description="Helical" evidence="1">
    <location>
        <begin position="24"/>
        <end position="46"/>
    </location>
</feature>
<evidence type="ECO:0000313" key="3">
    <source>
        <dbReference type="Proteomes" id="UP000008021"/>
    </source>
</evidence>
<proteinExistence type="predicted"/>
<evidence type="ECO:0000256" key="1">
    <source>
        <dbReference type="SAM" id="Phobius"/>
    </source>
</evidence>
<keyword evidence="1" id="KW-1133">Transmembrane helix</keyword>
<feature type="transmembrane region" description="Helical" evidence="1">
    <location>
        <begin position="108"/>
        <end position="125"/>
    </location>
</feature>
<keyword evidence="3" id="KW-1185">Reference proteome</keyword>
<keyword evidence="1" id="KW-0472">Membrane</keyword>
<dbReference type="AlphaFoldDB" id="A0A0E0ELI1"/>
<dbReference type="EnsemblPlants" id="OMERI08G12180.1">
    <property type="protein sequence ID" value="OMERI08G12180.1"/>
    <property type="gene ID" value="OMERI08G12180"/>
</dbReference>
<feature type="transmembrane region" description="Helical" evidence="1">
    <location>
        <begin position="140"/>
        <end position="161"/>
    </location>
</feature>
<dbReference type="Gramene" id="OMERI08G12180.1">
    <property type="protein sequence ID" value="OMERI08G12180.1"/>
    <property type="gene ID" value="OMERI08G12180"/>
</dbReference>
<name>A0A0E0ELI1_9ORYZ</name>
<dbReference type="Proteomes" id="UP000008021">
    <property type="component" value="Chromosome 8"/>
</dbReference>
<reference evidence="2" key="1">
    <citation type="submission" date="2015-04" db="UniProtKB">
        <authorList>
            <consortium name="EnsemblPlants"/>
        </authorList>
    </citation>
    <scope>IDENTIFICATION</scope>
</reference>
<keyword evidence="1" id="KW-0812">Transmembrane</keyword>
<sequence length="198" mass="21017">MAAAAATAASPGRLRRLMGAATDAVLFTSLCAMWVTNAGSVASILARRAGADDRLAPVAAARGATSFSVAVFSVLLPAFVPMFVSRVESLKKERYRGDHPFAVLLKRAFPLGYIVIVGVMLQVLAPCKTGQEVASAITDVGLLCAGIGTCLFGVPCLMHMLKLPVSALYAREENHFCFYPGQVVYVRFVGSVDLYEVV</sequence>
<evidence type="ECO:0000313" key="2">
    <source>
        <dbReference type="EnsemblPlants" id="OMERI08G12180.1"/>
    </source>
</evidence>
<feature type="transmembrane region" description="Helical" evidence="1">
    <location>
        <begin position="66"/>
        <end position="87"/>
    </location>
</feature>
<reference evidence="2" key="2">
    <citation type="submission" date="2018-05" db="EMBL/GenBank/DDBJ databases">
        <title>OmerRS3 (Oryza meridionalis Reference Sequence Version 3).</title>
        <authorList>
            <person name="Zhang J."/>
            <person name="Kudrna D."/>
            <person name="Lee S."/>
            <person name="Talag J."/>
            <person name="Welchert J."/>
            <person name="Wing R.A."/>
        </authorList>
    </citation>
    <scope>NUCLEOTIDE SEQUENCE [LARGE SCALE GENOMIC DNA]</scope>
    <source>
        <strain evidence="2">cv. OR44</strain>
    </source>
</reference>